<feature type="coiled-coil region" evidence="1">
    <location>
        <begin position="92"/>
        <end position="126"/>
    </location>
</feature>
<reference evidence="3" key="3">
    <citation type="submission" date="2015-06" db="UniProtKB">
        <authorList>
            <consortium name="EnsemblMetazoa"/>
        </authorList>
    </citation>
    <scope>IDENTIFICATION</scope>
</reference>
<name>R7V0W9_CAPTE</name>
<proteinExistence type="predicted"/>
<reference evidence="2 4" key="2">
    <citation type="journal article" date="2013" name="Nature">
        <title>Insights into bilaterian evolution from three spiralian genomes.</title>
        <authorList>
            <person name="Simakov O."/>
            <person name="Marletaz F."/>
            <person name="Cho S.J."/>
            <person name="Edsinger-Gonzales E."/>
            <person name="Havlak P."/>
            <person name="Hellsten U."/>
            <person name="Kuo D.H."/>
            <person name="Larsson T."/>
            <person name="Lv J."/>
            <person name="Arendt D."/>
            <person name="Savage R."/>
            <person name="Osoegawa K."/>
            <person name="de Jong P."/>
            <person name="Grimwood J."/>
            <person name="Chapman J.A."/>
            <person name="Shapiro H."/>
            <person name="Aerts A."/>
            <person name="Otillar R.P."/>
            <person name="Terry A.Y."/>
            <person name="Boore J.L."/>
            <person name="Grigoriev I.V."/>
            <person name="Lindberg D.R."/>
            <person name="Seaver E.C."/>
            <person name="Weisblat D.A."/>
            <person name="Putnam N.H."/>
            <person name="Rokhsar D.S."/>
        </authorList>
    </citation>
    <scope>NUCLEOTIDE SEQUENCE</scope>
    <source>
        <strain evidence="2 4">I ESC-2004</strain>
    </source>
</reference>
<keyword evidence="4" id="KW-1185">Reference proteome</keyword>
<keyword evidence="1" id="KW-0175">Coiled coil</keyword>
<sequence length="215" mass="23931">MKTSKHDDILKKAFYSCTDTVEARDLLSGWHFREASLKWSNAKKVTTKKGMTATTKDILEAMQMLNAAGSMPPFGITFDQPQRIAQPAAAAAAEKNDTTSNLEERIARLESRMDRMQEDVQRHRNIGCTSRATATATSNRARESRSETRLKIAWNKAGTLGTDNEMPLSRDITRARTATHACDTGTVAEEMSHKKLVAFDTNCNSSWEEMGAELQ</sequence>
<evidence type="ECO:0000256" key="1">
    <source>
        <dbReference type="SAM" id="Coils"/>
    </source>
</evidence>
<accession>R7V0W9</accession>
<organism evidence="2">
    <name type="scientific">Capitella teleta</name>
    <name type="common">Polychaete worm</name>
    <dbReference type="NCBI Taxonomy" id="283909"/>
    <lineage>
        <taxon>Eukaryota</taxon>
        <taxon>Metazoa</taxon>
        <taxon>Spiralia</taxon>
        <taxon>Lophotrochozoa</taxon>
        <taxon>Annelida</taxon>
        <taxon>Polychaeta</taxon>
        <taxon>Sedentaria</taxon>
        <taxon>Scolecida</taxon>
        <taxon>Capitellidae</taxon>
        <taxon>Capitella</taxon>
    </lineage>
</organism>
<dbReference type="Proteomes" id="UP000014760">
    <property type="component" value="Unassembled WGS sequence"/>
</dbReference>
<dbReference type="EMBL" id="KB295903">
    <property type="protein sequence ID" value="ELU12488.1"/>
    <property type="molecule type" value="Genomic_DNA"/>
</dbReference>
<gene>
    <name evidence="2" type="ORF">CAPTEDRAFT_214813</name>
</gene>
<dbReference type="HOGENOM" id="CLU_1284366_0_0_1"/>
<dbReference type="EMBL" id="AMQN01005380">
    <property type="status" value="NOT_ANNOTATED_CDS"/>
    <property type="molecule type" value="Genomic_DNA"/>
</dbReference>
<evidence type="ECO:0000313" key="3">
    <source>
        <dbReference type="EnsemblMetazoa" id="CapteP214813"/>
    </source>
</evidence>
<dbReference type="AlphaFoldDB" id="R7V0W9"/>
<protein>
    <submittedName>
        <fullName evidence="2 3">Uncharacterized protein</fullName>
    </submittedName>
</protein>
<reference evidence="4" key="1">
    <citation type="submission" date="2012-12" db="EMBL/GenBank/DDBJ databases">
        <authorList>
            <person name="Hellsten U."/>
            <person name="Grimwood J."/>
            <person name="Chapman J.A."/>
            <person name="Shapiro H."/>
            <person name="Aerts A."/>
            <person name="Otillar R.P."/>
            <person name="Terry A.Y."/>
            <person name="Boore J.L."/>
            <person name="Simakov O."/>
            <person name="Marletaz F."/>
            <person name="Cho S.-J."/>
            <person name="Edsinger-Gonzales E."/>
            <person name="Havlak P."/>
            <person name="Kuo D.-H."/>
            <person name="Larsson T."/>
            <person name="Lv J."/>
            <person name="Arendt D."/>
            <person name="Savage R."/>
            <person name="Osoegawa K."/>
            <person name="de Jong P."/>
            <person name="Lindberg D.R."/>
            <person name="Seaver E.C."/>
            <person name="Weisblat D.A."/>
            <person name="Putnam N.H."/>
            <person name="Grigoriev I.V."/>
            <person name="Rokhsar D.S."/>
        </authorList>
    </citation>
    <scope>NUCLEOTIDE SEQUENCE</scope>
    <source>
        <strain evidence="4">I ESC-2004</strain>
    </source>
</reference>
<dbReference type="EnsemblMetazoa" id="CapteT214813">
    <property type="protein sequence ID" value="CapteP214813"/>
    <property type="gene ID" value="CapteG214813"/>
</dbReference>
<evidence type="ECO:0000313" key="2">
    <source>
        <dbReference type="EMBL" id="ELU12488.1"/>
    </source>
</evidence>
<evidence type="ECO:0000313" key="4">
    <source>
        <dbReference type="Proteomes" id="UP000014760"/>
    </source>
</evidence>